<sequence length="94" mass="10637">MNEDEDNPPTSRWRPAIDAITADLAAHLAQRVTVLRTSEMEDAFFCSIRGPEPSWPTLQVAWEGALGMEYIDDKPDVSAALFLYSRGRRLRLDD</sequence>
<evidence type="ECO:0000313" key="2">
    <source>
        <dbReference type="Proteomes" id="UP001597063"/>
    </source>
</evidence>
<dbReference type="RefSeq" id="WP_131759383.1">
    <property type="nucleotide sequence ID" value="NZ_CAACUY010000076.1"/>
</dbReference>
<evidence type="ECO:0000313" key="1">
    <source>
        <dbReference type="EMBL" id="MFD0689997.1"/>
    </source>
</evidence>
<keyword evidence="2" id="KW-1185">Reference proteome</keyword>
<name>A0ABW2XVX6_9ACTN</name>
<proteinExistence type="predicted"/>
<comment type="caution">
    <text evidence="1">The sequence shown here is derived from an EMBL/GenBank/DDBJ whole genome shotgun (WGS) entry which is preliminary data.</text>
</comment>
<accession>A0ABW2XVX6</accession>
<organism evidence="1 2">
    <name type="scientific">Actinomadura fibrosa</name>
    <dbReference type="NCBI Taxonomy" id="111802"/>
    <lineage>
        <taxon>Bacteria</taxon>
        <taxon>Bacillati</taxon>
        <taxon>Actinomycetota</taxon>
        <taxon>Actinomycetes</taxon>
        <taxon>Streptosporangiales</taxon>
        <taxon>Thermomonosporaceae</taxon>
        <taxon>Actinomadura</taxon>
    </lineage>
</organism>
<reference evidence="2" key="1">
    <citation type="journal article" date="2019" name="Int. J. Syst. Evol. Microbiol.">
        <title>The Global Catalogue of Microorganisms (GCM) 10K type strain sequencing project: providing services to taxonomists for standard genome sequencing and annotation.</title>
        <authorList>
            <consortium name="The Broad Institute Genomics Platform"/>
            <consortium name="The Broad Institute Genome Sequencing Center for Infectious Disease"/>
            <person name="Wu L."/>
            <person name="Ma J."/>
        </authorList>
    </citation>
    <scope>NUCLEOTIDE SEQUENCE [LARGE SCALE GENOMIC DNA]</scope>
    <source>
        <strain evidence="2">JCM 9371</strain>
    </source>
</reference>
<dbReference type="Proteomes" id="UP001597063">
    <property type="component" value="Unassembled WGS sequence"/>
</dbReference>
<protein>
    <submittedName>
        <fullName evidence="1">Uncharacterized protein</fullName>
    </submittedName>
</protein>
<gene>
    <name evidence="1" type="ORF">ACFQZM_36290</name>
</gene>
<dbReference type="EMBL" id="JBHTGP010000018">
    <property type="protein sequence ID" value="MFD0689997.1"/>
    <property type="molecule type" value="Genomic_DNA"/>
</dbReference>